<evidence type="ECO:0000256" key="2">
    <source>
        <dbReference type="SAM" id="SignalP"/>
    </source>
</evidence>
<accession>A0A8J7K2C5</accession>
<dbReference type="SUPFAM" id="SSF56300">
    <property type="entry name" value="Metallo-dependent phosphatases"/>
    <property type="match status" value="1"/>
</dbReference>
<dbReference type="CDD" id="cd07381">
    <property type="entry name" value="MPP_CapA"/>
    <property type="match status" value="1"/>
</dbReference>
<comment type="caution">
    <text evidence="4">The sequence shown here is derived from an EMBL/GenBank/DDBJ whole genome shotgun (WGS) entry which is preliminary data.</text>
</comment>
<dbReference type="PANTHER" id="PTHR33393:SF11">
    <property type="entry name" value="POLYGLUTAMINE SYNTHESIS ACCESSORY PROTEIN RV0574C-RELATED"/>
    <property type="match status" value="1"/>
</dbReference>
<dbReference type="RefSeq" id="WP_194116367.1">
    <property type="nucleotide sequence ID" value="NZ_JADFUA010000005.1"/>
</dbReference>
<gene>
    <name evidence="4" type="ORF">INR99_10850</name>
</gene>
<protein>
    <submittedName>
        <fullName evidence="4">CapA family protein</fullName>
    </submittedName>
</protein>
<feature type="chain" id="PRO_5035215458" evidence="2">
    <location>
        <begin position="25"/>
        <end position="347"/>
    </location>
</feature>
<proteinExistence type="inferred from homology"/>
<dbReference type="InterPro" id="IPR019079">
    <property type="entry name" value="Capsule_synth_CapA"/>
</dbReference>
<feature type="domain" description="Capsule synthesis protein CapA" evidence="3">
    <location>
        <begin position="30"/>
        <end position="269"/>
    </location>
</feature>
<name>A0A8J7K2C5_9NEIS</name>
<dbReference type="Proteomes" id="UP000604481">
    <property type="component" value="Unassembled WGS sequence"/>
</dbReference>
<evidence type="ECO:0000256" key="1">
    <source>
        <dbReference type="ARBA" id="ARBA00005662"/>
    </source>
</evidence>
<dbReference type="Pfam" id="PF09587">
    <property type="entry name" value="PGA_cap"/>
    <property type="match status" value="1"/>
</dbReference>
<dbReference type="Gene3D" id="3.60.21.10">
    <property type="match status" value="1"/>
</dbReference>
<evidence type="ECO:0000313" key="5">
    <source>
        <dbReference type="Proteomes" id="UP000604481"/>
    </source>
</evidence>
<dbReference type="SMART" id="SM00854">
    <property type="entry name" value="PGA_cap"/>
    <property type="match status" value="1"/>
</dbReference>
<dbReference type="InterPro" id="IPR052169">
    <property type="entry name" value="CW_Biosynth-Accessory"/>
</dbReference>
<reference evidence="4 5" key="1">
    <citation type="submission" date="2020-10" db="EMBL/GenBank/DDBJ databases">
        <title>The genome sequence of Chitinilyticum litopenaei 4Y14.</title>
        <authorList>
            <person name="Liu Y."/>
        </authorList>
    </citation>
    <scope>NUCLEOTIDE SEQUENCE [LARGE SCALE GENOMIC DNA]</scope>
    <source>
        <strain evidence="4 5">4Y14</strain>
    </source>
</reference>
<comment type="similarity">
    <text evidence="1">Belongs to the CapA family.</text>
</comment>
<dbReference type="InterPro" id="IPR029052">
    <property type="entry name" value="Metallo-depent_PP-like"/>
</dbReference>
<keyword evidence="2" id="KW-0732">Signal</keyword>
<feature type="signal peptide" evidence="2">
    <location>
        <begin position="1"/>
        <end position="24"/>
    </location>
</feature>
<organism evidence="4 5">
    <name type="scientific">Chitinilyticum piscinae</name>
    <dbReference type="NCBI Taxonomy" id="2866724"/>
    <lineage>
        <taxon>Bacteria</taxon>
        <taxon>Pseudomonadati</taxon>
        <taxon>Pseudomonadota</taxon>
        <taxon>Betaproteobacteria</taxon>
        <taxon>Neisseriales</taxon>
        <taxon>Chitinibacteraceae</taxon>
        <taxon>Chitinilyticum</taxon>
    </lineage>
</organism>
<sequence length="347" mass="36966">MILTDLTATLLLVATLLASNGAQADQHSITLTAAGDIMTGSIYPTPLLPARCSELFAGMRASLGRADVTFGNLEGAITTNLSDSKPCNSNCFFFAMPPETPQCLLEAGFNVVSVANNHAGDFGVAGRRDTARYLREAKLAYSGQDDCQPAILERKGLRIGVLAFSPSPGTCPMNDHARAGELIHALAAQTDITVVSMHAGAEGMSAMKLPEGREFFFGQDRGDVRAFAKLAVDAGADLVLGHGPHVPRALQLYKGRLIAYSLGNFATWQRFNLKEANGVSPLLNVELDRQGRLLSGQIISAFQTKQSGPQPDPEQQAAKLVQQLTQRDVPGHGLQFGNNGHFAPALQ</sequence>
<dbReference type="AlphaFoldDB" id="A0A8J7K2C5"/>
<evidence type="ECO:0000313" key="4">
    <source>
        <dbReference type="EMBL" id="MBE9609847.1"/>
    </source>
</evidence>
<dbReference type="PANTHER" id="PTHR33393">
    <property type="entry name" value="POLYGLUTAMINE SYNTHESIS ACCESSORY PROTEIN RV0574C-RELATED"/>
    <property type="match status" value="1"/>
</dbReference>
<evidence type="ECO:0000259" key="3">
    <source>
        <dbReference type="SMART" id="SM00854"/>
    </source>
</evidence>
<dbReference type="EMBL" id="JADFUA010000005">
    <property type="protein sequence ID" value="MBE9609847.1"/>
    <property type="molecule type" value="Genomic_DNA"/>
</dbReference>
<keyword evidence="5" id="KW-1185">Reference proteome</keyword>